<reference evidence="2 3" key="1">
    <citation type="submission" date="2016-06" db="EMBL/GenBank/DDBJ databases">
        <authorList>
            <consortium name="Pathogen Informatics"/>
        </authorList>
    </citation>
    <scope>NUCLEOTIDE SEQUENCE [LARGE SCALE GENOMIC DNA]</scope>
    <source>
        <strain evidence="2">PocGH01</strain>
    </source>
</reference>
<protein>
    <submittedName>
        <fullName evidence="2">PIR protein</fullName>
    </submittedName>
</protein>
<name>A0A1D3KWG5_PLAOA</name>
<feature type="region of interest" description="Disordered" evidence="1">
    <location>
        <begin position="229"/>
        <end position="269"/>
    </location>
</feature>
<dbReference type="VEuPathDB" id="PlasmoDB:POWCR01_000013900"/>
<feature type="compositionally biased region" description="Polar residues" evidence="1">
    <location>
        <begin position="233"/>
        <end position="244"/>
    </location>
</feature>
<evidence type="ECO:0000256" key="1">
    <source>
        <dbReference type="SAM" id="MobiDB-lite"/>
    </source>
</evidence>
<accession>A0A1D3KWG5</accession>
<dbReference type="InterPro" id="IPR008780">
    <property type="entry name" value="Plasmodium_Vir"/>
</dbReference>
<dbReference type="Proteomes" id="UP000242942">
    <property type="component" value="Unassembled WGS sequence"/>
</dbReference>
<gene>
    <name evidence="2" type="primary">PocGH01_00089600</name>
    <name evidence="2" type="ORF">POCGH01_00089600</name>
</gene>
<dbReference type="OrthoDB" id="381989at2759"/>
<evidence type="ECO:0000313" key="3">
    <source>
        <dbReference type="Proteomes" id="UP000242942"/>
    </source>
</evidence>
<sequence>MRGGSSQEERGELSGMNFSYLPSEKFYNDIKKEYEDLINYSELCDTNSVHNFKNEAKQICKKILRYLDKYPVYKDEKYGFDVCKLMNYWIYDALTGIFGAENTSNIEIAFGSLQMMWSYPNDKLQKTKYYKKCEPNFDIFKHVDWKKIRELYEYYVDYTTLFGLAQSFDDKCEYYKKIETKKTLYEHFDYACLSNESNCPEIYEKCRYYNPEKVLSGLPCHTEMEEKKAALKASSSHNTPGKEQQTGDHGPSPGFPVVETGSNKEMTQENSEIGTKIGHSVLGVAPVLLTATALYRYTPVGSWIRKLGGYNQSGISDMNGFASYTQESGNMFSDSIENYISYQPI</sequence>
<evidence type="ECO:0000313" key="2">
    <source>
        <dbReference type="EMBL" id="SCA48139.1"/>
    </source>
</evidence>
<proteinExistence type="predicted"/>
<dbReference type="VEuPathDB" id="PlasmoDB:PocGH01_00089600"/>
<dbReference type="AlphaFoldDB" id="A0A1D3KWG5"/>
<feature type="compositionally biased region" description="Polar residues" evidence="1">
    <location>
        <begin position="260"/>
        <end position="269"/>
    </location>
</feature>
<dbReference type="Pfam" id="PF05795">
    <property type="entry name" value="Plasmodium_Vir"/>
    <property type="match status" value="1"/>
</dbReference>
<keyword evidence="3" id="KW-1185">Reference proteome</keyword>
<dbReference type="EMBL" id="FLRI01000037">
    <property type="protein sequence ID" value="SCA48139.1"/>
    <property type="molecule type" value="Genomic_DNA"/>
</dbReference>
<organism evidence="2 3">
    <name type="scientific">Plasmodium ovale</name>
    <name type="common">malaria parasite P. ovale</name>
    <dbReference type="NCBI Taxonomy" id="36330"/>
    <lineage>
        <taxon>Eukaryota</taxon>
        <taxon>Sar</taxon>
        <taxon>Alveolata</taxon>
        <taxon>Apicomplexa</taxon>
        <taxon>Aconoidasida</taxon>
        <taxon>Haemosporida</taxon>
        <taxon>Plasmodiidae</taxon>
        <taxon>Plasmodium</taxon>
        <taxon>Plasmodium (Plasmodium)</taxon>
    </lineage>
</organism>